<accession>A0A0B6YD48</accession>
<dbReference type="AlphaFoldDB" id="A0A0B6YD48"/>
<dbReference type="EMBL" id="HACG01006550">
    <property type="protein sequence ID" value="CEK53415.1"/>
    <property type="molecule type" value="Transcribed_RNA"/>
</dbReference>
<name>A0A0B6YD48_9EUPU</name>
<reference evidence="1" key="1">
    <citation type="submission" date="2014-12" db="EMBL/GenBank/DDBJ databases">
        <title>Insight into the proteome of Arion vulgaris.</title>
        <authorList>
            <person name="Aradska J."/>
            <person name="Bulat T."/>
            <person name="Smidak R."/>
            <person name="Sarate P."/>
            <person name="Gangsoo J."/>
            <person name="Sialana F."/>
            <person name="Bilban M."/>
            <person name="Lubec G."/>
        </authorList>
    </citation>
    <scope>NUCLEOTIDE SEQUENCE</scope>
    <source>
        <tissue evidence="1">Skin</tissue>
    </source>
</reference>
<organism evidence="1">
    <name type="scientific">Arion vulgaris</name>
    <dbReference type="NCBI Taxonomy" id="1028688"/>
    <lineage>
        <taxon>Eukaryota</taxon>
        <taxon>Metazoa</taxon>
        <taxon>Spiralia</taxon>
        <taxon>Lophotrochozoa</taxon>
        <taxon>Mollusca</taxon>
        <taxon>Gastropoda</taxon>
        <taxon>Heterobranchia</taxon>
        <taxon>Euthyneura</taxon>
        <taxon>Panpulmonata</taxon>
        <taxon>Eupulmonata</taxon>
        <taxon>Stylommatophora</taxon>
        <taxon>Helicina</taxon>
        <taxon>Arionoidea</taxon>
        <taxon>Arionidae</taxon>
        <taxon>Arion</taxon>
    </lineage>
</organism>
<evidence type="ECO:0000313" key="1">
    <source>
        <dbReference type="EMBL" id="CEK53415.1"/>
    </source>
</evidence>
<sequence>MYDIKQLQICVPSSLDAIMEKTYSKTLTEQVIISRLHTKHLHRLSPEWLPG</sequence>
<protein>
    <submittedName>
        <fullName evidence="1">Uncharacterized protein</fullName>
    </submittedName>
</protein>
<proteinExistence type="predicted"/>
<gene>
    <name evidence="1" type="primary">ORF20218</name>
</gene>
<feature type="non-terminal residue" evidence="1">
    <location>
        <position position="51"/>
    </location>
</feature>